<dbReference type="PROSITE" id="PS51257">
    <property type="entry name" value="PROKAR_LIPOPROTEIN"/>
    <property type="match status" value="1"/>
</dbReference>
<dbReference type="EMBL" id="JBCDNA010000001">
    <property type="protein sequence ID" value="MEL4455031.1"/>
    <property type="molecule type" value="Genomic_DNA"/>
</dbReference>
<dbReference type="Pfam" id="PF07730">
    <property type="entry name" value="HisKA_3"/>
    <property type="match status" value="1"/>
</dbReference>
<dbReference type="InterPro" id="IPR011990">
    <property type="entry name" value="TPR-like_helical_dom_sf"/>
</dbReference>
<evidence type="ECO:0000256" key="1">
    <source>
        <dbReference type="ARBA" id="ARBA00000085"/>
    </source>
</evidence>
<keyword evidence="4" id="KW-0808">Transferase</keyword>
<comment type="caution">
    <text evidence="12">The sequence shown here is derived from an EMBL/GenBank/DDBJ whole genome shotgun (WGS) entry which is preliminary data.</text>
</comment>
<feature type="coiled-coil region" evidence="9">
    <location>
        <begin position="510"/>
        <end position="537"/>
    </location>
</feature>
<dbReference type="InterPro" id="IPR005467">
    <property type="entry name" value="His_kinase_dom"/>
</dbReference>
<evidence type="ECO:0000256" key="3">
    <source>
        <dbReference type="ARBA" id="ARBA00022553"/>
    </source>
</evidence>
<accession>A0ABU9KXV7</accession>
<evidence type="ECO:0000256" key="4">
    <source>
        <dbReference type="ARBA" id="ARBA00022679"/>
    </source>
</evidence>
<dbReference type="GO" id="GO:0005524">
    <property type="term" value="F:ATP binding"/>
    <property type="evidence" value="ECO:0007669"/>
    <property type="project" value="UniProtKB-KW"/>
</dbReference>
<organism evidence="12 13">
    <name type="scientific">Lutimonas vermicola</name>
    <dbReference type="NCBI Taxonomy" id="414288"/>
    <lineage>
        <taxon>Bacteria</taxon>
        <taxon>Pseudomonadati</taxon>
        <taxon>Bacteroidota</taxon>
        <taxon>Flavobacteriia</taxon>
        <taxon>Flavobacteriales</taxon>
        <taxon>Flavobacteriaceae</taxon>
        <taxon>Lutimonas</taxon>
    </lineage>
</organism>
<comment type="catalytic activity">
    <reaction evidence="1">
        <text>ATP + protein L-histidine = ADP + protein N-phospho-L-histidine.</text>
        <dbReference type="EC" id="2.7.13.3"/>
    </reaction>
</comment>
<evidence type="ECO:0000256" key="8">
    <source>
        <dbReference type="ARBA" id="ARBA00023012"/>
    </source>
</evidence>
<dbReference type="Gene3D" id="1.25.40.10">
    <property type="entry name" value="Tetratricopeptide repeat domain"/>
    <property type="match status" value="1"/>
</dbReference>
<dbReference type="Proteomes" id="UP001474120">
    <property type="component" value="Unassembled WGS sequence"/>
</dbReference>
<dbReference type="SUPFAM" id="SSF48452">
    <property type="entry name" value="TPR-like"/>
    <property type="match status" value="1"/>
</dbReference>
<evidence type="ECO:0000256" key="6">
    <source>
        <dbReference type="ARBA" id="ARBA00022777"/>
    </source>
</evidence>
<dbReference type="InterPro" id="IPR011712">
    <property type="entry name" value="Sig_transdc_His_kin_sub3_dim/P"/>
</dbReference>
<dbReference type="SUPFAM" id="SSF55874">
    <property type="entry name" value="ATPase domain of HSP90 chaperone/DNA topoisomerase II/histidine kinase"/>
    <property type="match status" value="1"/>
</dbReference>
<dbReference type="Gene3D" id="3.30.565.10">
    <property type="entry name" value="Histidine kinase-like ATPase, C-terminal domain"/>
    <property type="match status" value="1"/>
</dbReference>
<evidence type="ECO:0000256" key="5">
    <source>
        <dbReference type="ARBA" id="ARBA00022741"/>
    </source>
</evidence>
<dbReference type="Pfam" id="PF02518">
    <property type="entry name" value="HATPase_c"/>
    <property type="match status" value="1"/>
</dbReference>
<feature type="transmembrane region" description="Helical" evidence="10">
    <location>
        <begin position="419"/>
        <end position="439"/>
    </location>
</feature>
<keyword evidence="10" id="KW-1133">Transmembrane helix</keyword>
<dbReference type="CDD" id="cd16917">
    <property type="entry name" value="HATPase_UhpB-NarQ-NarX-like"/>
    <property type="match status" value="1"/>
</dbReference>
<keyword evidence="8" id="KW-0902">Two-component regulatory system</keyword>
<reference evidence="12 13" key="1">
    <citation type="submission" date="2024-04" db="EMBL/GenBank/DDBJ databases">
        <title>whole genome sequencing of Lutimonas vermicola strain IMCC1616.</title>
        <authorList>
            <person name="Bae S.S."/>
        </authorList>
    </citation>
    <scope>NUCLEOTIDE SEQUENCE [LARGE SCALE GENOMIC DNA]</scope>
    <source>
        <strain evidence="12 13">IMCC1616</strain>
    </source>
</reference>
<keyword evidence="13" id="KW-1185">Reference proteome</keyword>
<dbReference type="EC" id="2.7.13.3" evidence="2"/>
<dbReference type="InterPro" id="IPR036890">
    <property type="entry name" value="HATPase_C_sf"/>
</dbReference>
<evidence type="ECO:0000313" key="13">
    <source>
        <dbReference type="Proteomes" id="UP001474120"/>
    </source>
</evidence>
<keyword evidence="6" id="KW-0418">Kinase</keyword>
<feature type="domain" description="Histidine kinase" evidence="11">
    <location>
        <begin position="589"/>
        <end position="676"/>
    </location>
</feature>
<evidence type="ECO:0000256" key="10">
    <source>
        <dbReference type="SAM" id="Phobius"/>
    </source>
</evidence>
<keyword evidence="5" id="KW-0547">Nucleotide-binding</keyword>
<keyword evidence="9" id="KW-0175">Coiled coil</keyword>
<evidence type="ECO:0000256" key="9">
    <source>
        <dbReference type="SAM" id="Coils"/>
    </source>
</evidence>
<dbReference type="InterPro" id="IPR003594">
    <property type="entry name" value="HATPase_dom"/>
</dbReference>
<dbReference type="InterPro" id="IPR050482">
    <property type="entry name" value="Sensor_HK_TwoCompSys"/>
</dbReference>
<evidence type="ECO:0000259" key="11">
    <source>
        <dbReference type="PROSITE" id="PS50109"/>
    </source>
</evidence>
<proteinExistence type="predicted"/>
<evidence type="ECO:0000256" key="2">
    <source>
        <dbReference type="ARBA" id="ARBA00012438"/>
    </source>
</evidence>
<keyword evidence="10" id="KW-0812">Transmembrane</keyword>
<keyword evidence="7 12" id="KW-0067">ATP-binding</keyword>
<dbReference type="RefSeq" id="WP_342158770.1">
    <property type="nucleotide sequence ID" value="NZ_JBCDNA010000001.1"/>
</dbReference>
<dbReference type="PANTHER" id="PTHR24421:SF10">
    <property type="entry name" value="NITRATE_NITRITE SENSOR PROTEIN NARQ"/>
    <property type="match status" value="1"/>
</dbReference>
<gene>
    <name evidence="12" type="ORF">AABB81_03935</name>
</gene>
<dbReference type="PROSITE" id="PS50109">
    <property type="entry name" value="HIS_KIN"/>
    <property type="match status" value="1"/>
</dbReference>
<sequence length="689" mass="80309">MKYKFYNFLLVFLVIFFFSCKNDQTESNDKEIGVVDEVDQLINSAKDVNLMKDNRLRNLSDARNLVLQEKNDSSKIKKLLKITDIYYDLNEDSLFSLTNDLVFQFAIKKNDIQAIAEYHWNKGNLFSTNEVLDSAFYEYSQAQRIYKSLKHEYYSSKMEYNMSFIQFRVRNYIQSEIFVISAIEGFKKLNRNRNLYLCYNRLLLLDKEIGSFESALNHYNVAIDYLNKTNLKGVQKESLLNNLSLVYQKQKNYKKSIETLDRALENRYLKSKHTDLYTKLIDNQAYSRFLMGDDQYVLQDFQTAKALRDSLGNEAGVVISELHLAEYYLKHQDSVTALKHVEQAHDIAVNLGLNRDILSSLVLLSKADPSHATRYMNDYIYLNDSLLTEERKVRDKFTRIQFETDGYIAANEELKKQNIWISLTSILALASLSLLFFWYRQRSRNRALILERQQQDANEEIYDLMLKQQNREEMGRIQERIRISEDLHDGALARLFSVRIGLGFLKVAGNKDESKRYDEFLQELQSVEKEIRSLSHDLKNDTLSSKKDFPKLLSELLEEQSGIGRFRYEFEGDSSIAWNLVDEKIKINLYRTAQEVIHNIIKYAECKNVKVSLKRKNKVVELFFVDDGKGFDTNTKSKGIGLKNMKSRAKSIGADISINSSVHKGTKIIVSIPTKTLYHEATTKSTDHR</sequence>
<dbReference type="Gene3D" id="1.20.5.1930">
    <property type="match status" value="1"/>
</dbReference>
<dbReference type="SMART" id="SM00387">
    <property type="entry name" value="HATPase_c"/>
    <property type="match status" value="1"/>
</dbReference>
<protein>
    <recommendedName>
        <fullName evidence="2">histidine kinase</fullName>
        <ecNumber evidence="2">2.7.13.3</ecNumber>
    </recommendedName>
</protein>
<evidence type="ECO:0000313" key="12">
    <source>
        <dbReference type="EMBL" id="MEL4455031.1"/>
    </source>
</evidence>
<evidence type="ECO:0000256" key="7">
    <source>
        <dbReference type="ARBA" id="ARBA00022840"/>
    </source>
</evidence>
<keyword evidence="3" id="KW-0597">Phosphoprotein</keyword>
<keyword evidence="10" id="KW-0472">Membrane</keyword>
<name>A0ABU9KXV7_9FLAO</name>
<dbReference type="PANTHER" id="PTHR24421">
    <property type="entry name" value="NITRATE/NITRITE SENSOR PROTEIN NARX-RELATED"/>
    <property type="match status" value="1"/>
</dbReference>